<dbReference type="EMBL" id="MT631500">
    <property type="protein sequence ID" value="QNO52067.1"/>
    <property type="molecule type" value="Genomic_DNA"/>
</dbReference>
<organism evidence="1">
    <name type="scientific">Candidatus Methanophagaceae archaeon ANME-1 ERB6</name>
    <dbReference type="NCBI Taxonomy" id="2759912"/>
    <lineage>
        <taxon>Archaea</taxon>
        <taxon>Methanobacteriati</taxon>
        <taxon>Methanobacteriota</taxon>
        <taxon>Stenosarchaea group</taxon>
        <taxon>Methanomicrobia</taxon>
        <taxon>Candidatus Methanophagales</taxon>
        <taxon>Candidatus Methanophagaceae</taxon>
    </lineage>
</organism>
<accession>A0A7G9YVN3</accession>
<gene>
    <name evidence="1" type="ORF">IPGHNFGK_00023</name>
</gene>
<proteinExistence type="predicted"/>
<sequence>MGICELCGKEGSRMEADHKELGRIMVCQECWSKLYERNSMAADIGSSGGSCAFCK</sequence>
<protein>
    <submittedName>
        <fullName evidence="1">Uncharacterized protein</fullName>
    </submittedName>
</protein>
<evidence type="ECO:0000313" key="1">
    <source>
        <dbReference type="EMBL" id="QNO52067.1"/>
    </source>
</evidence>
<dbReference type="AlphaFoldDB" id="A0A7G9YVN3"/>
<reference evidence="1" key="1">
    <citation type="submission" date="2020-06" db="EMBL/GenBank/DDBJ databases">
        <title>Unique genomic features of the anaerobic methanotrophic archaea.</title>
        <authorList>
            <person name="Chadwick G.L."/>
            <person name="Skennerton C.T."/>
            <person name="Laso-Perez R."/>
            <person name="Leu A.O."/>
            <person name="Speth D.R."/>
            <person name="Yu H."/>
            <person name="Morgan-Lang C."/>
            <person name="Hatzenpichler R."/>
            <person name="Goudeau D."/>
            <person name="Malmstrom R."/>
            <person name="Brazelton W.J."/>
            <person name="Woyke T."/>
            <person name="Hallam S.J."/>
            <person name="Tyson G.W."/>
            <person name="Wegener G."/>
            <person name="Boetius A."/>
            <person name="Orphan V."/>
        </authorList>
    </citation>
    <scope>NUCLEOTIDE SEQUENCE</scope>
</reference>
<name>A0A7G9YVN3_9EURY</name>